<dbReference type="InterPro" id="IPR050173">
    <property type="entry name" value="ABC_transporter_C-like"/>
</dbReference>
<dbReference type="InterPro" id="IPR003593">
    <property type="entry name" value="AAA+_ATPase"/>
</dbReference>
<evidence type="ECO:0000256" key="7">
    <source>
        <dbReference type="SAM" id="Phobius"/>
    </source>
</evidence>
<dbReference type="PANTHER" id="PTHR24223:SF399">
    <property type="entry name" value="ABC TRANSPORTER ATNG"/>
    <property type="match status" value="1"/>
</dbReference>
<dbReference type="GO" id="GO:0016020">
    <property type="term" value="C:membrane"/>
    <property type="evidence" value="ECO:0007669"/>
    <property type="project" value="InterPro"/>
</dbReference>
<dbReference type="SUPFAM" id="SSF90123">
    <property type="entry name" value="ABC transporter transmembrane region"/>
    <property type="match status" value="1"/>
</dbReference>
<dbReference type="GO" id="GO:0016887">
    <property type="term" value="F:ATP hydrolysis activity"/>
    <property type="evidence" value="ECO:0007669"/>
    <property type="project" value="InterPro"/>
</dbReference>
<organism evidence="9 10">
    <name type="scientific">Aspergillus flavus</name>
    <dbReference type="NCBI Taxonomy" id="5059"/>
    <lineage>
        <taxon>Eukaryota</taxon>
        <taxon>Fungi</taxon>
        <taxon>Dikarya</taxon>
        <taxon>Ascomycota</taxon>
        <taxon>Pezizomycotina</taxon>
        <taxon>Eurotiomycetes</taxon>
        <taxon>Eurotiomycetidae</taxon>
        <taxon>Eurotiales</taxon>
        <taxon>Aspergillaceae</taxon>
        <taxon>Aspergillus</taxon>
        <taxon>Aspergillus subgen. Circumdati</taxon>
    </lineage>
</organism>
<keyword evidence="3" id="KW-0067">ATP-binding</keyword>
<dbReference type="Gene3D" id="3.40.50.300">
    <property type="entry name" value="P-loop containing nucleotide triphosphate hydrolases"/>
    <property type="match status" value="3"/>
</dbReference>
<dbReference type="InterPro" id="IPR027417">
    <property type="entry name" value="P-loop_NTPase"/>
</dbReference>
<dbReference type="AlphaFoldDB" id="A0AB74C8E6"/>
<feature type="transmembrane region" description="Helical" evidence="7">
    <location>
        <begin position="900"/>
        <end position="924"/>
    </location>
</feature>
<dbReference type="Proteomes" id="UP000275480">
    <property type="component" value="Unassembled WGS sequence"/>
</dbReference>
<feature type="domain" description="AAA+ ATPase" evidence="8">
    <location>
        <begin position="1052"/>
        <end position="1146"/>
    </location>
</feature>
<evidence type="ECO:0000256" key="2">
    <source>
        <dbReference type="ARBA" id="ARBA00022741"/>
    </source>
</evidence>
<evidence type="ECO:0000256" key="4">
    <source>
        <dbReference type="ARBA" id="ARBA00022989"/>
    </source>
</evidence>
<evidence type="ECO:0000256" key="1">
    <source>
        <dbReference type="ARBA" id="ARBA00022692"/>
    </source>
</evidence>
<dbReference type="Gene3D" id="1.20.1560.10">
    <property type="entry name" value="ABC transporter type 1, transmembrane domain"/>
    <property type="match status" value="1"/>
</dbReference>
<evidence type="ECO:0000313" key="10">
    <source>
        <dbReference type="Proteomes" id="UP000275480"/>
    </source>
</evidence>
<sequence>MSPIAPHSQRPPPSLSVDEEKFEQNSDNTIADDYVDPRVFDQRRRRAFSRQYMIIVIYLLLTLGGLLLTVVDVTSTAYSTSNLMRWESSASFALESSHPSSSHGHHDTSPKTYDPSFPAMKGVMKSPCGHTAGEARARGCHFDIITFCWLPDRCYDAELSDSLEKLVDWKWYLDRNKTQPVPKEEALQGELDGLYVASSINLVLQLSLLVLWSVSPRTSTSIPAATLGLANAIIIIGLSYVEDRKSTRPSSLLTVYLLLSILFDATQARTLWLTHRIPTAAVQSASTGTKLAMLLLEMREKTFYLQAPYRDYPPEATSGIVNLSFVWWINRLFMTGYRKLMGNRDLYDLEPGLASGLAGERLKREWENHGLFISNTCCNYRMCNMLTSLKAREKQALSPLCICPLFLDGVSRRGVASTLSDWIQLRSAFSDHGGGPACRATDDYRDPKPWLWPHWGHLPGLSGYSGFECPLQTALLAGVHVIPRIDAEDGETRGGAVAGNMPSGPEVRGKFHWKRSTELEFGDLEEGEEYLSRPGFHEGNQGLGAFQSVDPKPARAPRTGAIQLRPEYGHPSSPSSSMRSKHGSEATTNYGESITALSIITLVTTPAEKLLAVLPQLAAATSCFQRIHEYITSDPVKDGRLGHNKALMLNSAISPANADEKEFAPRTDDEEQGVAIKLDNVTVLPSPKAIPVALKNVSFKVTRGNLLAVTGSVGSGKTTLLKTILGELGCQSGTVCVQSKRISLYSQDPWLLNTKIKKSITGLANHQVYEKCRQDIALLDDILSALDMQTREMIIARLLSDDGIFRQLGTTVVLTTHNPQLLKVADSVISLSADGQVELQTTGRDAIPYAAIPHGREDTDAREGGLNEKTWDKAADSSDDPVNEVKDEDRARQIGDLSVYYYYARIVGPFLCTMFLLAHAFLAFAENFPRVWLSKWTEAGGGQLSLYLSVYITLALAASMLVLGCIWIIFLELMPKSAIRLHWRLLNAVIRAPLSFFSTTDSETTPSEFRDGEIPESPVSWPEEGAIHIQGLSLSYPNGTPVLHDISICIEPGERIGICGRTGSGKSSLILSLLRLINPSHGSITIDGINIESISPSAIREALITVPQDPFTFLGTMRYNADIMGASNDEEIISALKQVGIWEAIESRGGLDAILEDHPLF</sequence>
<dbReference type="EMBL" id="QQZZ01000099">
    <property type="protein sequence ID" value="RMZ42989.1"/>
    <property type="molecule type" value="Genomic_DNA"/>
</dbReference>
<protein>
    <submittedName>
        <fullName evidence="9">Iron ABC transporter</fullName>
    </submittedName>
</protein>
<dbReference type="PANTHER" id="PTHR24223">
    <property type="entry name" value="ATP-BINDING CASSETTE SUB-FAMILY C"/>
    <property type="match status" value="1"/>
</dbReference>
<reference evidence="9 10" key="1">
    <citation type="submission" date="2018-07" db="EMBL/GenBank/DDBJ databases">
        <title>Identification of spontaneous genetic mutation associated with occurrence of a yellow conidial color mutant of Aspergillus flavus.</title>
        <authorList>
            <person name="Chang P.-K."/>
            <person name="Mack B.M."/>
            <person name="Scharfenstein L."/>
            <person name="Gilbert M.K."/>
        </authorList>
    </citation>
    <scope>NUCLEOTIDE SEQUENCE [LARGE SCALE GENOMIC DNA]</scope>
    <source>
        <strain evidence="9 10">CA14</strain>
    </source>
</reference>
<evidence type="ECO:0000256" key="5">
    <source>
        <dbReference type="ARBA" id="ARBA00023136"/>
    </source>
</evidence>
<proteinExistence type="predicted"/>
<feature type="domain" description="AAA+ ATPase" evidence="8">
    <location>
        <begin position="703"/>
        <end position="843"/>
    </location>
</feature>
<keyword evidence="4 7" id="KW-1133">Transmembrane helix</keyword>
<dbReference type="SUPFAM" id="SSF52540">
    <property type="entry name" value="P-loop containing nucleoside triphosphate hydrolases"/>
    <property type="match status" value="2"/>
</dbReference>
<dbReference type="GO" id="GO:0042626">
    <property type="term" value="F:ATPase-coupled transmembrane transporter activity"/>
    <property type="evidence" value="ECO:0007669"/>
    <property type="project" value="TreeGrafter"/>
</dbReference>
<feature type="region of interest" description="Disordered" evidence="6">
    <location>
        <begin position="532"/>
        <end position="587"/>
    </location>
</feature>
<feature type="region of interest" description="Disordered" evidence="6">
    <location>
        <begin position="856"/>
        <end position="884"/>
    </location>
</feature>
<keyword evidence="5 7" id="KW-0472">Membrane</keyword>
<evidence type="ECO:0000313" key="9">
    <source>
        <dbReference type="EMBL" id="RMZ42989.1"/>
    </source>
</evidence>
<keyword evidence="1 7" id="KW-0812">Transmembrane</keyword>
<feature type="region of interest" description="Disordered" evidence="6">
    <location>
        <begin position="1"/>
        <end position="28"/>
    </location>
</feature>
<accession>A0AB74C8E6</accession>
<dbReference type="InterPro" id="IPR003439">
    <property type="entry name" value="ABC_transporter-like_ATP-bd"/>
</dbReference>
<dbReference type="InterPro" id="IPR036640">
    <property type="entry name" value="ABC1_TM_sf"/>
</dbReference>
<keyword evidence="2" id="KW-0547">Nucleotide-binding</keyword>
<evidence type="ECO:0000259" key="8">
    <source>
        <dbReference type="SMART" id="SM00382"/>
    </source>
</evidence>
<feature type="compositionally biased region" description="Basic and acidic residues" evidence="6">
    <location>
        <begin position="856"/>
        <end position="876"/>
    </location>
</feature>
<feature type="transmembrane region" description="Helical" evidence="7">
    <location>
        <begin position="52"/>
        <end position="71"/>
    </location>
</feature>
<dbReference type="SMART" id="SM00382">
    <property type="entry name" value="AAA"/>
    <property type="match status" value="2"/>
</dbReference>
<comment type="caution">
    <text evidence="9">The sequence shown here is derived from an EMBL/GenBank/DDBJ whole genome shotgun (WGS) entry which is preliminary data.</text>
</comment>
<feature type="transmembrane region" description="Helical" evidence="7">
    <location>
        <begin position="944"/>
        <end position="970"/>
    </location>
</feature>
<evidence type="ECO:0000256" key="6">
    <source>
        <dbReference type="SAM" id="MobiDB-lite"/>
    </source>
</evidence>
<dbReference type="GO" id="GO:0005524">
    <property type="term" value="F:ATP binding"/>
    <property type="evidence" value="ECO:0007669"/>
    <property type="project" value="UniProtKB-KW"/>
</dbReference>
<evidence type="ECO:0000256" key="3">
    <source>
        <dbReference type="ARBA" id="ARBA00022840"/>
    </source>
</evidence>
<dbReference type="Pfam" id="PF00005">
    <property type="entry name" value="ABC_tran"/>
    <property type="match status" value="2"/>
</dbReference>
<name>A0AB74C8E6_ASPFL</name>
<gene>
    <name evidence="9" type="ORF">CA14_007199</name>
</gene>